<organism evidence="2 3">
    <name type="scientific">Candidatus Electrothrix marina</name>
    <dbReference type="NCBI Taxonomy" id="1859130"/>
    <lineage>
        <taxon>Bacteria</taxon>
        <taxon>Pseudomonadati</taxon>
        <taxon>Thermodesulfobacteriota</taxon>
        <taxon>Desulfobulbia</taxon>
        <taxon>Desulfobulbales</taxon>
        <taxon>Desulfobulbaceae</taxon>
        <taxon>Candidatus Electrothrix</taxon>
    </lineage>
</organism>
<accession>A0A444JGK9</accession>
<dbReference type="NCBIfam" id="TIGR02122">
    <property type="entry name" value="TRAP_TAXI"/>
    <property type="match status" value="1"/>
</dbReference>
<dbReference type="PANTHER" id="PTHR42941">
    <property type="entry name" value="SLL1037 PROTEIN"/>
    <property type="match status" value="1"/>
</dbReference>
<proteinExistence type="predicted"/>
<evidence type="ECO:0000313" key="2">
    <source>
        <dbReference type="EMBL" id="RWX52236.1"/>
    </source>
</evidence>
<dbReference type="Gene3D" id="3.40.190.10">
    <property type="entry name" value="Periplasmic binding protein-like II"/>
    <property type="match status" value="2"/>
</dbReference>
<dbReference type="PANTHER" id="PTHR42941:SF1">
    <property type="entry name" value="SLL1037 PROTEIN"/>
    <property type="match status" value="1"/>
</dbReference>
<feature type="transmembrane region" description="Helical" evidence="1">
    <location>
        <begin position="324"/>
        <end position="343"/>
    </location>
</feature>
<comment type="caution">
    <text evidence="2">The sequence shown here is derived from an EMBL/GenBank/DDBJ whole genome shotgun (WGS) entry which is preliminary data.</text>
</comment>
<dbReference type="Pfam" id="PF16868">
    <property type="entry name" value="NMT1_3"/>
    <property type="match status" value="1"/>
</dbReference>
<dbReference type="InterPro" id="IPR011852">
    <property type="entry name" value="TRAP_TAXI"/>
</dbReference>
<sequence>MEQKKILISLVVPLIIAGSIGTWFCTRDTLSDPIRIASGSIGGEYYKFGDALEKKLRSRARRPVKNIETTGTMENLRLLKEGVVEVALLQSIIFPDLDNDDDDELNDISVIAPLYLEPVVILARKLSGIESVYDLENMRVCTGPEESGTKETSDNLLKFYGLSDKVTRVPEFFHDNSSHNDRNSCDVGIMVMGLRSPCYKEMGKTDVKALELPYARALAESKAFLAEFTLPEGVFARHPLPVLPHKNIQTVAYTALLAVRKDASSALVNEVLSTIYRTDLRIDFPDLLPLKEAREWSEIPLHLTAQEYYNPLRRMEVFATRMEAFAAVKELFFAFLAISYFFWLRFNELRKKEEIRQNDIMKEELDGFLQETIALDRKQMQSESLEELRSIIDQITEVKIKALEELTNEKLRSDQMFSIFLMQCHNLIFKIQNKMGLLR</sequence>
<dbReference type="Proteomes" id="UP000288892">
    <property type="component" value="Unassembled WGS sequence"/>
</dbReference>
<keyword evidence="2" id="KW-0675">Receptor</keyword>
<keyword evidence="3" id="KW-1185">Reference proteome</keyword>
<keyword evidence="1" id="KW-0472">Membrane</keyword>
<keyword evidence="1" id="KW-0812">Transmembrane</keyword>
<reference evidence="2 3" key="1">
    <citation type="submission" date="2017-01" db="EMBL/GenBank/DDBJ databases">
        <title>The cable genome- insights into the physiology and evolution of filamentous bacteria capable of sulfide oxidation via long distance electron transfer.</title>
        <authorList>
            <person name="Schreiber L."/>
            <person name="Bjerg J.T."/>
            <person name="Boggild A."/>
            <person name="Van De Vossenberg J."/>
            <person name="Meysman F."/>
            <person name="Nielsen L.P."/>
            <person name="Schramm A."/>
            <person name="Kjeldsen K.U."/>
        </authorList>
    </citation>
    <scope>NUCLEOTIDE SEQUENCE [LARGE SCALE GENOMIC DNA]</scope>
    <source>
        <strain evidence="2">A5</strain>
    </source>
</reference>
<evidence type="ECO:0000313" key="3">
    <source>
        <dbReference type="Proteomes" id="UP000288892"/>
    </source>
</evidence>
<gene>
    <name evidence="2" type="ORF">VU01_10262</name>
</gene>
<name>A0A444JGK9_9BACT</name>
<dbReference type="EMBL" id="MTKS01000026">
    <property type="protein sequence ID" value="RWX52236.1"/>
    <property type="molecule type" value="Genomic_DNA"/>
</dbReference>
<dbReference type="SUPFAM" id="SSF53850">
    <property type="entry name" value="Periplasmic binding protein-like II"/>
    <property type="match status" value="1"/>
</dbReference>
<keyword evidence="1" id="KW-1133">Transmembrane helix</keyword>
<dbReference type="AlphaFoldDB" id="A0A444JGK9"/>
<protein>
    <submittedName>
        <fullName evidence="2">TRAP transporter solute receptor, TAXI family</fullName>
    </submittedName>
</protein>
<evidence type="ECO:0000256" key="1">
    <source>
        <dbReference type="SAM" id="Phobius"/>
    </source>
</evidence>